<evidence type="ECO:0000313" key="1">
    <source>
        <dbReference type="EMBL" id="EDR01816.1"/>
    </source>
</evidence>
<proteinExistence type="predicted"/>
<name>B0DUJ7_LACBS</name>
<dbReference type="RefSeq" id="XP_001887629.1">
    <property type="nucleotide sequence ID" value="XM_001887594.1"/>
</dbReference>
<dbReference type="GeneID" id="6083235"/>
<keyword evidence="2" id="KW-1185">Reference proteome</keyword>
<sequence>MRSMRDFAAVYKAQGGVGIEKKDLGSIFLVLGRWAEPTTQRNQARVYFRKYDVTATQPSLLVLLSTLNMLRRPNSWAPAQCKHKRGVNGCHTSESKNFAHLETDPLTWILELQDQLSDLAARPPLFRSLLISSAIRARTLISNTVPAHREVLDPRSCPCATGSAVTVLGTGFGCGFMNNVLYPCRTTSLSFAALRTFDVTFVINFDFGYLMFHFGAC</sequence>
<dbReference type="Proteomes" id="UP000001194">
    <property type="component" value="Unassembled WGS sequence"/>
</dbReference>
<organism evidence="2">
    <name type="scientific">Laccaria bicolor (strain S238N-H82 / ATCC MYA-4686)</name>
    <name type="common">Bicoloured deceiver</name>
    <name type="synonym">Laccaria laccata var. bicolor</name>
    <dbReference type="NCBI Taxonomy" id="486041"/>
    <lineage>
        <taxon>Eukaryota</taxon>
        <taxon>Fungi</taxon>
        <taxon>Dikarya</taxon>
        <taxon>Basidiomycota</taxon>
        <taxon>Agaricomycotina</taxon>
        <taxon>Agaricomycetes</taxon>
        <taxon>Agaricomycetidae</taxon>
        <taxon>Agaricales</taxon>
        <taxon>Agaricineae</taxon>
        <taxon>Hydnangiaceae</taxon>
        <taxon>Laccaria</taxon>
    </lineage>
</organism>
<protein>
    <submittedName>
        <fullName evidence="1">Predicted protein</fullName>
    </submittedName>
</protein>
<reference evidence="1 2" key="1">
    <citation type="journal article" date="2008" name="Nature">
        <title>The genome of Laccaria bicolor provides insights into mycorrhizal symbiosis.</title>
        <authorList>
            <person name="Martin F."/>
            <person name="Aerts A."/>
            <person name="Ahren D."/>
            <person name="Brun A."/>
            <person name="Danchin E.G.J."/>
            <person name="Duchaussoy F."/>
            <person name="Gibon J."/>
            <person name="Kohler A."/>
            <person name="Lindquist E."/>
            <person name="Pereda V."/>
            <person name="Salamov A."/>
            <person name="Shapiro H.J."/>
            <person name="Wuyts J."/>
            <person name="Blaudez D."/>
            <person name="Buee M."/>
            <person name="Brokstein P."/>
            <person name="Canbaeck B."/>
            <person name="Cohen D."/>
            <person name="Courty P.E."/>
            <person name="Coutinho P.M."/>
            <person name="Delaruelle C."/>
            <person name="Detter J.C."/>
            <person name="Deveau A."/>
            <person name="DiFazio S."/>
            <person name="Duplessis S."/>
            <person name="Fraissinet-Tachet L."/>
            <person name="Lucic E."/>
            <person name="Frey-Klett P."/>
            <person name="Fourrey C."/>
            <person name="Feussner I."/>
            <person name="Gay G."/>
            <person name="Grimwood J."/>
            <person name="Hoegger P.J."/>
            <person name="Jain P."/>
            <person name="Kilaru S."/>
            <person name="Labbe J."/>
            <person name="Lin Y.C."/>
            <person name="Legue V."/>
            <person name="Le Tacon F."/>
            <person name="Marmeisse R."/>
            <person name="Melayah D."/>
            <person name="Montanini B."/>
            <person name="Muratet M."/>
            <person name="Nehls U."/>
            <person name="Niculita-Hirzel H."/>
            <person name="Oudot-Le Secq M.P."/>
            <person name="Peter M."/>
            <person name="Quesneville H."/>
            <person name="Rajashekar B."/>
            <person name="Reich M."/>
            <person name="Rouhier N."/>
            <person name="Schmutz J."/>
            <person name="Yin T."/>
            <person name="Chalot M."/>
            <person name="Henrissat B."/>
            <person name="Kuees U."/>
            <person name="Lucas S."/>
            <person name="Van de Peer Y."/>
            <person name="Podila G.K."/>
            <person name="Polle A."/>
            <person name="Pukkila P.J."/>
            <person name="Richardson P.M."/>
            <person name="Rouze P."/>
            <person name="Sanders I.R."/>
            <person name="Stajich J.E."/>
            <person name="Tunlid A."/>
            <person name="Tuskan G."/>
            <person name="Grigoriev I.V."/>
        </authorList>
    </citation>
    <scope>NUCLEOTIDE SEQUENCE [LARGE SCALE GENOMIC DNA]</scope>
    <source>
        <strain evidence="2">S238N-H82 / ATCC MYA-4686</strain>
    </source>
</reference>
<dbReference type="HOGENOM" id="CLU_1272504_0_0_1"/>
<dbReference type="InParanoid" id="B0DUJ7"/>
<accession>B0DUJ7</accession>
<dbReference type="EMBL" id="DS547136">
    <property type="protein sequence ID" value="EDR01816.1"/>
    <property type="molecule type" value="Genomic_DNA"/>
</dbReference>
<dbReference type="AlphaFoldDB" id="B0DUJ7"/>
<dbReference type="KEGG" id="lbc:LACBIDRAFT_333013"/>
<evidence type="ECO:0000313" key="2">
    <source>
        <dbReference type="Proteomes" id="UP000001194"/>
    </source>
</evidence>
<gene>
    <name evidence="1" type="ORF">LACBIDRAFT_333013</name>
</gene>